<dbReference type="GO" id="GO:0016787">
    <property type="term" value="F:hydrolase activity"/>
    <property type="evidence" value="ECO:0007669"/>
    <property type="project" value="UniProtKB-KW"/>
</dbReference>
<keyword evidence="6 9" id="KW-0378">Hydrolase</keyword>
<evidence type="ECO:0000256" key="7">
    <source>
        <dbReference type="ARBA" id="ARBA00022842"/>
    </source>
</evidence>
<reference evidence="10 11" key="1">
    <citation type="submission" date="2016-11" db="EMBL/GenBank/DDBJ databases">
        <authorList>
            <person name="Jaros S."/>
            <person name="Januszkiewicz K."/>
            <person name="Wedrychowicz H."/>
        </authorList>
    </citation>
    <scope>NUCLEOTIDE SEQUENCE [LARGE SCALE GENOMIC DNA]</scope>
    <source>
        <strain evidence="10 11">HD4</strain>
    </source>
</reference>
<evidence type="ECO:0000256" key="8">
    <source>
        <dbReference type="ARBA" id="ARBA00023118"/>
    </source>
</evidence>
<dbReference type="GO" id="GO:0046872">
    <property type="term" value="F:metal ion binding"/>
    <property type="evidence" value="ECO:0007669"/>
    <property type="project" value="UniProtKB-KW"/>
</dbReference>
<dbReference type="InterPro" id="IPR019199">
    <property type="entry name" value="Virulence_VapD/CRISPR_Cas2"/>
</dbReference>
<dbReference type="AlphaFoldDB" id="A0A1M6STI2"/>
<comment type="subunit">
    <text evidence="9">Homodimer, forms a heterotetramer with a Cas1 homodimer.</text>
</comment>
<dbReference type="Pfam" id="PF09827">
    <property type="entry name" value="CRISPR_Cas2"/>
    <property type="match status" value="1"/>
</dbReference>
<sequence>MLVMFDLPVTSPAERKAATKFRKFLLDDGYYMMQYSVYIRICNGNETAHKHLARLQNSIPLAGSVRAIMITEKQYESMKILCGQKNVEFDKNAAQQMVLAF</sequence>
<accession>A0A1M6STI2</accession>
<organism evidence="10 11">
    <name type="scientific">Selenomonas ruminantium</name>
    <dbReference type="NCBI Taxonomy" id="971"/>
    <lineage>
        <taxon>Bacteria</taxon>
        <taxon>Bacillati</taxon>
        <taxon>Bacillota</taxon>
        <taxon>Negativicutes</taxon>
        <taxon>Selenomonadales</taxon>
        <taxon>Selenomonadaceae</taxon>
        <taxon>Selenomonas</taxon>
    </lineage>
</organism>
<evidence type="ECO:0000256" key="5">
    <source>
        <dbReference type="ARBA" id="ARBA00022759"/>
    </source>
</evidence>
<evidence type="ECO:0000256" key="2">
    <source>
        <dbReference type="ARBA" id="ARBA00009959"/>
    </source>
</evidence>
<comment type="cofactor">
    <cofactor evidence="1">
        <name>Mg(2+)</name>
        <dbReference type="ChEBI" id="CHEBI:18420"/>
    </cofactor>
</comment>
<name>A0A1M6STI2_SELRU</name>
<evidence type="ECO:0000313" key="11">
    <source>
        <dbReference type="Proteomes" id="UP000184263"/>
    </source>
</evidence>
<evidence type="ECO:0000313" key="10">
    <source>
        <dbReference type="EMBL" id="SHK47878.1"/>
    </source>
</evidence>
<dbReference type="InterPro" id="IPR021127">
    <property type="entry name" value="CRISPR_associated_Cas2"/>
</dbReference>
<keyword evidence="4" id="KW-0479">Metal-binding</keyword>
<dbReference type="GO" id="GO:0043571">
    <property type="term" value="P:maintenance of CRISPR repeat elements"/>
    <property type="evidence" value="ECO:0007669"/>
    <property type="project" value="UniProtKB-UniRule"/>
</dbReference>
<comment type="similarity">
    <text evidence="2 9">Belongs to the CRISPR-associated endoribonuclease Cas2 protein family.</text>
</comment>
<dbReference type="HAMAP" id="MF_01471">
    <property type="entry name" value="Cas2"/>
    <property type="match status" value="1"/>
</dbReference>
<dbReference type="SUPFAM" id="SSF143430">
    <property type="entry name" value="TTP0101/SSO1404-like"/>
    <property type="match status" value="1"/>
</dbReference>
<dbReference type="CDD" id="cd09638">
    <property type="entry name" value="Cas2_I_II_III"/>
    <property type="match status" value="1"/>
</dbReference>
<dbReference type="GO" id="GO:0051607">
    <property type="term" value="P:defense response to virus"/>
    <property type="evidence" value="ECO:0007669"/>
    <property type="project" value="UniProtKB-UniRule"/>
</dbReference>
<comment type="caution">
    <text evidence="9">Lacks conserved residue(s) required for the propagation of feature annotation.</text>
</comment>
<evidence type="ECO:0000256" key="6">
    <source>
        <dbReference type="ARBA" id="ARBA00022801"/>
    </source>
</evidence>
<keyword evidence="3 9" id="KW-0540">Nuclease</keyword>
<dbReference type="Proteomes" id="UP000184263">
    <property type="component" value="Unassembled WGS sequence"/>
</dbReference>
<comment type="function">
    <text evidence="9">CRISPR (clustered regularly interspaced short palindromic repeat), is an adaptive immune system that provides protection against mobile genetic elements (viruses, transposable elements and conjugative plasmids). CRISPR clusters contain sequences complementary to antecedent mobile elements and target invading nucleic acids. CRISPR clusters are transcribed and processed into CRISPR RNA (crRNA). Functions as a ssRNA-specific endoribonuclease. Involved in the integration of spacer DNA into the CRISPR cassette.</text>
</comment>
<dbReference type="EMBL" id="FRBC01000005">
    <property type="protein sequence ID" value="SHK47878.1"/>
    <property type="molecule type" value="Genomic_DNA"/>
</dbReference>
<keyword evidence="8 9" id="KW-0051">Antiviral defense</keyword>
<evidence type="ECO:0000256" key="4">
    <source>
        <dbReference type="ARBA" id="ARBA00022723"/>
    </source>
</evidence>
<dbReference type="NCBIfam" id="TIGR01573">
    <property type="entry name" value="cas2"/>
    <property type="match status" value="1"/>
</dbReference>
<proteinExistence type="inferred from homology"/>
<keyword evidence="7" id="KW-0460">Magnesium</keyword>
<evidence type="ECO:0000256" key="1">
    <source>
        <dbReference type="ARBA" id="ARBA00001946"/>
    </source>
</evidence>
<dbReference type="GO" id="GO:0004521">
    <property type="term" value="F:RNA endonuclease activity"/>
    <property type="evidence" value="ECO:0007669"/>
    <property type="project" value="InterPro"/>
</dbReference>
<dbReference type="Gene3D" id="3.30.70.240">
    <property type="match status" value="1"/>
</dbReference>
<evidence type="ECO:0000256" key="9">
    <source>
        <dbReference type="HAMAP-Rule" id="MF_01471"/>
    </source>
</evidence>
<keyword evidence="5 9" id="KW-0255">Endonuclease</keyword>
<protein>
    <recommendedName>
        <fullName evidence="9">CRISPR-associated endoribonuclease Cas2</fullName>
        <ecNumber evidence="9">3.1.-.-</ecNumber>
    </recommendedName>
</protein>
<dbReference type="EC" id="3.1.-.-" evidence="9"/>
<evidence type="ECO:0000256" key="3">
    <source>
        <dbReference type="ARBA" id="ARBA00022722"/>
    </source>
</evidence>
<gene>
    <name evidence="9" type="primary">cas2</name>
    <name evidence="10" type="ORF">SAMN05216582_10557</name>
</gene>